<dbReference type="PANTHER" id="PTHR43479:SF7">
    <property type="entry name" value="TETR-FAMILY TRANSCRIPTIONAL REGULATOR"/>
    <property type="match status" value="1"/>
</dbReference>
<protein>
    <submittedName>
        <fullName evidence="4">TetR/AcrR family transcriptional regulator</fullName>
    </submittedName>
</protein>
<comment type="caution">
    <text evidence="4">The sequence shown here is derived from an EMBL/GenBank/DDBJ whole genome shotgun (WGS) entry which is preliminary data.</text>
</comment>
<dbReference type="PROSITE" id="PS50977">
    <property type="entry name" value="HTH_TETR_2"/>
    <property type="match status" value="1"/>
</dbReference>
<sequence length="194" mass="22728">MTENRLDPRFVRTRRLIMDAFLLLSTKKDFKNISIKDITSEATINRATFYYHFMDKYDLLEKTLEEHLMTNVMREISIHDQLNETTLASVFMSVTQFQSSLASQCRKSFESFTSVIEAIIKKELEQVFFEMMVNQNAGVREESVRIASVMLSWSIYGAAVNWQYNDTRPAEEYIQLVIPYLSQGLKFFIEEGVR</sequence>
<dbReference type="InterPro" id="IPR050624">
    <property type="entry name" value="HTH-type_Tx_Regulator"/>
</dbReference>
<feature type="DNA-binding region" description="H-T-H motif" evidence="2">
    <location>
        <begin position="34"/>
        <end position="53"/>
    </location>
</feature>
<dbReference type="Proteomes" id="UP001229409">
    <property type="component" value="Unassembled WGS sequence"/>
</dbReference>
<gene>
    <name evidence="4" type="ORF">QDS18_11475</name>
</gene>
<dbReference type="RefSeq" id="WP_279833719.1">
    <property type="nucleotide sequence ID" value="NZ_JARVWT010000004.1"/>
</dbReference>
<organism evidence="4 5">
    <name type="scientific">Paenibacillus polymyxa</name>
    <name type="common">Bacillus polymyxa</name>
    <dbReference type="NCBI Taxonomy" id="1406"/>
    <lineage>
        <taxon>Bacteria</taxon>
        <taxon>Bacillati</taxon>
        <taxon>Bacillota</taxon>
        <taxon>Bacilli</taxon>
        <taxon>Bacillales</taxon>
        <taxon>Paenibacillaceae</taxon>
        <taxon>Paenibacillus</taxon>
    </lineage>
</organism>
<dbReference type="InterPro" id="IPR001647">
    <property type="entry name" value="HTH_TetR"/>
</dbReference>
<reference evidence="4" key="1">
    <citation type="submission" date="2023-04" db="EMBL/GenBank/DDBJ databases">
        <title>Uncovering the Secrets of Slow-Growing Bacteria in Tropical Savanna Soil through Cultivation and Genomic Analysis.</title>
        <authorList>
            <person name="Goncalves O.S."/>
            <person name="Santana M.F."/>
        </authorList>
    </citation>
    <scope>NUCLEOTIDE SEQUENCE</scope>
    <source>
        <strain evidence="4">ANTI</strain>
    </source>
</reference>
<dbReference type="AlphaFoldDB" id="A0AAP3ZXM6"/>
<dbReference type="EMBL" id="JARVWT010000004">
    <property type="protein sequence ID" value="MDH2331496.1"/>
    <property type="molecule type" value="Genomic_DNA"/>
</dbReference>
<evidence type="ECO:0000259" key="3">
    <source>
        <dbReference type="PROSITE" id="PS50977"/>
    </source>
</evidence>
<dbReference type="InterPro" id="IPR009057">
    <property type="entry name" value="Homeodomain-like_sf"/>
</dbReference>
<dbReference type="Pfam" id="PF00440">
    <property type="entry name" value="TetR_N"/>
    <property type="match status" value="1"/>
</dbReference>
<proteinExistence type="predicted"/>
<keyword evidence="1 2" id="KW-0238">DNA-binding</keyword>
<evidence type="ECO:0000256" key="2">
    <source>
        <dbReference type="PROSITE-ProRule" id="PRU00335"/>
    </source>
</evidence>
<dbReference type="PANTHER" id="PTHR43479">
    <property type="entry name" value="ACREF/ENVCD OPERON REPRESSOR-RELATED"/>
    <property type="match status" value="1"/>
</dbReference>
<evidence type="ECO:0000256" key="1">
    <source>
        <dbReference type="ARBA" id="ARBA00023125"/>
    </source>
</evidence>
<feature type="domain" description="HTH tetR-type" evidence="3">
    <location>
        <begin position="11"/>
        <end position="71"/>
    </location>
</feature>
<name>A0AAP3ZXM6_PAEPO</name>
<dbReference type="Gene3D" id="1.10.357.10">
    <property type="entry name" value="Tetracycline Repressor, domain 2"/>
    <property type="match status" value="1"/>
</dbReference>
<evidence type="ECO:0000313" key="5">
    <source>
        <dbReference type="Proteomes" id="UP001229409"/>
    </source>
</evidence>
<evidence type="ECO:0000313" key="4">
    <source>
        <dbReference type="EMBL" id="MDH2331496.1"/>
    </source>
</evidence>
<accession>A0AAP3ZXM6</accession>
<dbReference type="SUPFAM" id="SSF46689">
    <property type="entry name" value="Homeodomain-like"/>
    <property type="match status" value="1"/>
</dbReference>
<dbReference type="GO" id="GO:0003677">
    <property type="term" value="F:DNA binding"/>
    <property type="evidence" value="ECO:0007669"/>
    <property type="project" value="UniProtKB-UniRule"/>
</dbReference>